<dbReference type="InterPro" id="IPR008276">
    <property type="entry name" value="C_nuclsd_transpt"/>
</dbReference>
<evidence type="ECO:0000256" key="4">
    <source>
        <dbReference type="ARBA" id="ARBA00022692"/>
    </source>
</evidence>
<keyword evidence="13" id="KW-1185">Reference proteome</keyword>
<evidence type="ECO:0000313" key="13">
    <source>
        <dbReference type="Proteomes" id="UP000310108"/>
    </source>
</evidence>
<evidence type="ECO:0000259" key="9">
    <source>
        <dbReference type="Pfam" id="PF01773"/>
    </source>
</evidence>
<feature type="transmembrane region" description="Helical" evidence="8">
    <location>
        <begin position="113"/>
        <end position="133"/>
    </location>
</feature>
<evidence type="ECO:0000256" key="6">
    <source>
        <dbReference type="ARBA" id="ARBA00023136"/>
    </source>
</evidence>
<dbReference type="InterPro" id="IPR002668">
    <property type="entry name" value="CNT_N_dom"/>
</dbReference>
<feature type="transmembrane region" description="Helical" evidence="8">
    <location>
        <begin position="602"/>
        <end position="624"/>
    </location>
</feature>
<feature type="transmembrane region" description="Helical" evidence="8">
    <location>
        <begin position="379"/>
        <end position="401"/>
    </location>
</feature>
<evidence type="ECO:0000313" key="12">
    <source>
        <dbReference type="EMBL" id="TKW54993.1"/>
    </source>
</evidence>
<feature type="transmembrane region" description="Helical" evidence="8">
    <location>
        <begin position="218"/>
        <end position="235"/>
    </location>
</feature>
<keyword evidence="6 8" id="KW-0472">Membrane</keyword>
<dbReference type="Pfam" id="PF01773">
    <property type="entry name" value="Nucleos_tra2_N"/>
    <property type="match status" value="1"/>
</dbReference>
<feature type="region of interest" description="Disordered" evidence="7">
    <location>
        <begin position="1"/>
        <end position="45"/>
    </location>
</feature>
<keyword evidence="5 8" id="KW-1133">Transmembrane helix</keyword>
<evidence type="ECO:0000256" key="8">
    <source>
        <dbReference type="SAM" id="Phobius"/>
    </source>
</evidence>
<dbReference type="Proteomes" id="UP000310108">
    <property type="component" value="Unassembled WGS sequence"/>
</dbReference>
<feature type="domain" description="Nucleoside transporter/FeoB GTPase Gate" evidence="11">
    <location>
        <begin position="304"/>
        <end position="401"/>
    </location>
</feature>
<feature type="transmembrane region" description="Helical" evidence="8">
    <location>
        <begin position="334"/>
        <end position="359"/>
    </location>
</feature>
<comment type="similarity">
    <text evidence="2">Belongs to the concentrative nucleoside transporter (CNT) (TC 2.A.41) family.</text>
</comment>
<feature type="transmembrane region" description="Helical" evidence="8">
    <location>
        <begin position="566"/>
        <end position="590"/>
    </location>
</feature>
<feature type="transmembrane region" description="Helical" evidence="8">
    <location>
        <begin position="145"/>
        <end position="166"/>
    </location>
</feature>
<evidence type="ECO:0000259" key="10">
    <source>
        <dbReference type="Pfam" id="PF07662"/>
    </source>
</evidence>
<dbReference type="GO" id="GO:0005886">
    <property type="term" value="C:plasma membrane"/>
    <property type="evidence" value="ECO:0007669"/>
    <property type="project" value="UniProtKB-SubCell"/>
</dbReference>
<comment type="subcellular location">
    <subcellularLocation>
        <location evidence="1">Cell membrane</location>
        <topology evidence="1">Multi-pass membrane protein</topology>
    </subcellularLocation>
</comment>
<dbReference type="EMBL" id="PJEX01000114">
    <property type="protein sequence ID" value="TKW54993.1"/>
    <property type="molecule type" value="Genomic_DNA"/>
</dbReference>
<evidence type="ECO:0000256" key="3">
    <source>
        <dbReference type="ARBA" id="ARBA00022475"/>
    </source>
</evidence>
<feature type="compositionally biased region" description="Basic and acidic residues" evidence="7">
    <location>
        <begin position="14"/>
        <end position="31"/>
    </location>
</feature>
<feature type="transmembrane region" description="Helical" evidence="8">
    <location>
        <begin position="242"/>
        <end position="262"/>
    </location>
</feature>
<comment type="caution">
    <text evidence="12">The sequence shown here is derived from an EMBL/GenBank/DDBJ whole genome shotgun (WGS) entry which is preliminary data.</text>
</comment>
<protein>
    <submittedName>
        <fullName evidence="12">Solute carrier family 28 member 3</fullName>
    </submittedName>
</protein>
<organism evidence="12 13">
    <name type="scientific">Colletotrichum tanaceti</name>
    <dbReference type="NCBI Taxonomy" id="1306861"/>
    <lineage>
        <taxon>Eukaryota</taxon>
        <taxon>Fungi</taxon>
        <taxon>Dikarya</taxon>
        <taxon>Ascomycota</taxon>
        <taxon>Pezizomycotina</taxon>
        <taxon>Sordariomycetes</taxon>
        <taxon>Hypocreomycetidae</taxon>
        <taxon>Glomerellales</taxon>
        <taxon>Glomerellaceae</taxon>
        <taxon>Colletotrichum</taxon>
        <taxon>Colletotrichum destructivum species complex</taxon>
    </lineage>
</organism>
<dbReference type="PANTHER" id="PTHR10590:SF4">
    <property type="entry name" value="SOLUTE CARRIER FAMILY 28 MEMBER 3"/>
    <property type="match status" value="1"/>
</dbReference>
<sequence>MHPAPTASPGGGGGDDHDHPPGTDFTSEKRGGRPLPESGMGAGELEVGHAPLSKADEMMMGRSSPAKDAADAADATVAADASDLEVGTNQTDSMRNSKGKRAKWTRFYKRYRLPVHVVVWMLFTAWWIVGLVFQRDRLGWLKPFLVYLAITIRIVTLWLPAAAVMVPLRFIWGHTVARVYDLTPTRLHQPLAALLTVGVFLVGSMIPDDAGENTRASRAVSLFGLLLMIALLTATSRDWRKIPWHTVIGGMLTQFVVAVFVLKTSVGYDIFAFISEMARTLLGFAREGLAFLTDDEVPTRTWFLISVIPAIIFFISLVQLLYHCGFLQWFIQKFAVFFFWSLRVSGAEAVVATATPFIGQGESAMLIKPFVPYLTLSEIHQVMTCGFATIAGSVLVGYISLGLDAQVLVSSCVMSIPASIAVSKLRYPETEESLTKGSITVPDDDEDDKASNAIHAFANGAWFGLKVAGMILATLLCIISFVALINGILGWVGRYLGIHDPPLTLQLILGYILYPVAWCLGVPNKDLLVVAELIGMKIITNEYVAFKSLSSSAEPYVSMSARSKLIATYACCGFGNIGSLGTQIGVLSQIAPGRAGDVSRVALSALFAGVLSTLTSASVAGMLYTG</sequence>
<dbReference type="GO" id="GO:0015293">
    <property type="term" value="F:symporter activity"/>
    <property type="evidence" value="ECO:0007669"/>
    <property type="project" value="TreeGrafter"/>
</dbReference>
<evidence type="ECO:0000256" key="1">
    <source>
        <dbReference type="ARBA" id="ARBA00004651"/>
    </source>
</evidence>
<dbReference type="InterPro" id="IPR011642">
    <property type="entry name" value="Gate_dom"/>
</dbReference>
<dbReference type="STRING" id="1306861.A0A4U6XHH8"/>
<feature type="domain" description="Concentrative nucleoside transporter C-terminal" evidence="10">
    <location>
        <begin position="408"/>
        <end position="621"/>
    </location>
</feature>
<dbReference type="InterPro" id="IPR011657">
    <property type="entry name" value="CNT_C_dom"/>
</dbReference>
<feature type="domain" description="Concentrative nucleoside transporter N-terminal" evidence="9">
    <location>
        <begin position="223"/>
        <end position="295"/>
    </location>
</feature>
<keyword evidence="4 8" id="KW-0812">Transmembrane</keyword>
<reference evidence="12 13" key="1">
    <citation type="journal article" date="2019" name="PLoS ONE">
        <title>Comparative genome analysis indicates high evolutionary potential of pathogenicity genes in Colletotrichum tanaceti.</title>
        <authorList>
            <person name="Lelwala R.V."/>
            <person name="Korhonen P.K."/>
            <person name="Young N.D."/>
            <person name="Scott J.B."/>
            <person name="Ades P.A."/>
            <person name="Gasser R.B."/>
            <person name="Taylor P.W.J."/>
        </authorList>
    </citation>
    <scope>NUCLEOTIDE SEQUENCE [LARGE SCALE GENOMIC DNA]</scope>
    <source>
        <strain evidence="12">BRIP57314</strain>
    </source>
</reference>
<dbReference type="Pfam" id="PF07662">
    <property type="entry name" value="Nucleos_tra2_C"/>
    <property type="match status" value="1"/>
</dbReference>
<feature type="transmembrane region" description="Helical" evidence="8">
    <location>
        <begin position="503"/>
        <end position="520"/>
    </location>
</feature>
<keyword evidence="3" id="KW-1003">Cell membrane</keyword>
<feature type="transmembrane region" description="Helical" evidence="8">
    <location>
        <begin position="467"/>
        <end position="491"/>
    </location>
</feature>
<evidence type="ECO:0000256" key="2">
    <source>
        <dbReference type="ARBA" id="ARBA00009033"/>
    </source>
</evidence>
<proteinExistence type="inferred from homology"/>
<dbReference type="Pfam" id="PF07670">
    <property type="entry name" value="Gate"/>
    <property type="match status" value="1"/>
</dbReference>
<dbReference type="AlphaFoldDB" id="A0A4U6XHH8"/>
<evidence type="ECO:0000256" key="7">
    <source>
        <dbReference type="SAM" id="MobiDB-lite"/>
    </source>
</evidence>
<evidence type="ECO:0000256" key="5">
    <source>
        <dbReference type="ARBA" id="ARBA00022989"/>
    </source>
</evidence>
<feature type="transmembrane region" description="Helical" evidence="8">
    <location>
        <begin position="187"/>
        <end position="206"/>
    </location>
</feature>
<evidence type="ECO:0000259" key="11">
    <source>
        <dbReference type="Pfam" id="PF07670"/>
    </source>
</evidence>
<accession>A0A4U6XHH8</accession>
<feature type="transmembrane region" description="Helical" evidence="8">
    <location>
        <begin position="302"/>
        <end position="322"/>
    </location>
</feature>
<gene>
    <name evidence="12" type="primary">SLC28A3</name>
    <name evidence="12" type="ORF">CTA1_13391</name>
</gene>
<dbReference type="GO" id="GO:0005337">
    <property type="term" value="F:nucleoside transmembrane transporter activity"/>
    <property type="evidence" value="ECO:0007669"/>
    <property type="project" value="InterPro"/>
</dbReference>
<name>A0A4U6XHH8_9PEZI</name>
<dbReference type="PANTHER" id="PTHR10590">
    <property type="entry name" value="SODIUM/NUCLEOSIDE COTRANSPORTER"/>
    <property type="match status" value="1"/>
</dbReference>